<name>A0AAX1NG24_9BACT</name>
<protein>
    <submittedName>
        <fullName evidence="3">T9SS type A sorting domain-containing protein</fullName>
    </submittedName>
</protein>
<dbReference type="EMBL" id="CP076133">
    <property type="protein sequence ID" value="QWG05438.1"/>
    <property type="molecule type" value="Genomic_DNA"/>
</dbReference>
<dbReference type="Pfam" id="PF18962">
    <property type="entry name" value="Por_Secre_tail"/>
    <property type="match status" value="1"/>
</dbReference>
<dbReference type="NCBIfam" id="TIGR04183">
    <property type="entry name" value="Por_Secre_tail"/>
    <property type="match status" value="1"/>
</dbReference>
<evidence type="ECO:0000313" key="3">
    <source>
        <dbReference type="EMBL" id="QWG05438.1"/>
    </source>
</evidence>
<keyword evidence="4" id="KW-1185">Reference proteome</keyword>
<dbReference type="InterPro" id="IPR026444">
    <property type="entry name" value="Secre_tail"/>
</dbReference>
<evidence type="ECO:0000256" key="1">
    <source>
        <dbReference type="SAM" id="SignalP"/>
    </source>
</evidence>
<feature type="chain" id="PRO_5043634498" evidence="1">
    <location>
        <begin position="22"/>
        <end position="222"/>
    </location>
</feature>
<dbReference type="AlphaFoldDB" id="A0AAX1NG24"/>
<gene>
    <name evidence="3" type="ORF">KMW28_23760</name>
</gene>
<evidence type="ECO:0000313" key="4">
    <source>
        <dbReference type="Proteomes" id="UP000678679"/>
    </source>
</evidence>
<evidence type="ECO:0000259" key="2">
    <source>
        <dbReference type="Pfam" id="PF18962"/>
    </source>
</evidence>
<feature type="domain" description="Secretion system C-terminal sorting" evidence="2">
    <location>
        <begin position="154"/>
        <end position="220"/>
    </location>
</feature>
<dbReference type="Gene3D" id="2.60.120.260">
    <property type="entry name" value="Galactose-binding domain-like"/>
    <property type="match status" value="1"/>
</dbReference>
<dbReference type="KEGG" id="fya:KMW28_23760"/>
<keyword evidence="1" id="KW-0732">Signal</keyword>
<organism evidence="3 4">
    <name type="scientific">Flammeovirga yaeyamensis</name>
    <dbReference type="NCBI Taxonomy" id="367791"/>
    <lineage>
        <taxon>Bacteria</taxon>
        <taxon>Pseudomonadati</taxon>
        <taxon>Bacteroidota</taxon>
        <taxon>Cytophagia</taxon>
        <taxon>Cytophagales</taxon>
        <taxon>Flammeovirgaceae</taxon>
        <taxon>Flammeovirga</taxon>
    </lineage>
</organism>
<proteinExistence type="predicted"/>
<dbReference type="Proteomes" id="UP000678679">
    <property type="component" value="Chromosome 2"/>
</dbReference>
<dbReference type="RefSeq" id="WP_169661907.1">
    <property type="nucleotide sequence ID" value="NZ_CP076133.1"/>
</dbReference>
<feature type="signal peptide" evidence="1">
    <location>
        <begin position="1"/>
        <end position="21"/>
    </location>
</feature>
<accession>A0AAX1NG24</accession>
<reference evidence="3 4" key="1">
    <citation type="submission" date="2021-05" db="EMBL/GenBank/DDBJ databases">
        <title>Comparative genomic studies on the polysaccharide-degrading batcterial strains of the Flammeovirga genus.</title>
        <authorList>
            <person name="Zewei F."/>
            <person name="Zheng Z."/>
            <person name="Yu L."/>
            <person name="Ruyue G."/>
            <person name="Yanhong M."/>
            <person name="Yuanyuan C."/>
            <person name="Jingyan G."/>
            <person name="Wenjun H."/>
        </authorList>
    </citation>
    <scope>NUCLEOTIDE SEQUENCE [LARGE SCALE GENOMIC DNA]</scope>
    <source>
        <strain evidence="3 4">NBRC:100898</strain>
    </source>
</reference>
<sequence>MKRVQLYITTLLVCLSNLALAHQYVALSDTLSEVLSSTAIQSDDLLIDHLDEGEYRISIDVFIASKNTQKEFFFQLSNPWHSIPFDISDVDGGRWVTLTKEVTFDDGIDQASMGFFLPFDRDKETKSDFYIGDINILKTGDITNIEEKKNRVIIYPNPTQGIVNIQGENIQSVYVFDAMGIQKKHYDTAVKQLNFKDNQKGIYIIKLLMKDNSIQVRKVVLN</sequence>